<dbReference type="EMBL" id="PGCK01000001">
    <property type="protein sequence ID" value="MCD1293652.1"/>
    <property type="molecule type" value="Genomic_DNA"/>
</dbReference>
<feature type="transmembrane region" description="Helical" evidence="1">
    <location>
        <begin position="29"/>
        <end position="47"/>
    </location>
</feature>
<accession>A0AAP2W4V0</accession>
<feature type="transmembrane region" description="Helical" evidence="1">
    <location>
        <begin position="115"/>
        <end position="138"/>
    </location>
</feature>
<sequence>MSDQEAKLDYSEIDELEAKYSNFRSLGEWALLVVSAFAIISSLYHLYAAWHMPKYQLHLSMHLMFMLVLAFSIYPISKKVLSGKRSMDRIPVYDLAFAALSAFVCLYWIYDYDNIIMRAGIETDLDLLVGAIGILLVLEATRRTVGVALSILSGLFLLYAYVGPYLPGIFAHRGYSFERIISHIWYTDQGVFGVPLYISATYVIVFILFGAFLKHSGAGEFFINLAYGLTGYRKGGPAKTAILASGFLGMINGSSIANTVTTGVFTIPLMKKAGYRKEFAGGMEAASSTGGQIMPPVMGAAAFIMVEFTGIGYNNIIVSAAIPAFAFFFGLWIMAHLEAGKAGLKSVPKSELPDVRELMRTRGYMCIPVILLLVLLLFVKLTIMYSAFFSLLAVILCSYIPDLWRLLKERRYIDVSAFIIPFPVVYLLSRAAINASNMDAIFYGSLVTILFVLAVNFVRKDLIVEGMYLKDFKGALEDGTKSSLGVALACGSAGIISGIATLTGLGLKIAALVGSISGGVLFIALILTVIACIILGMGLPTTATYIVLVTMAAPAILGMSLPDGSIIPVLAVHMFVLYYGVVADITPPVALAAYAASGISNSNQFWTGIEAFKISLNKFFVPFAFIYSPAILLLGIDWNDPWSIGSALFDIATVFVGIICLQAALSGYLFTHTKTIERIILFVAALSLIFPNIPGAVFGVTVLITVAILHKARILSGPEGSTMDGIKKMMSSMTVFNK</sequence>
<organism evidence="3 4">
    <name type="scientific">Methanooceanicella nereidis</name>
    <dbReference type="NCBI Taxonomy" id="2052831"/>
    <lineage>
        <taxon>Archaea</taxon>
        <taxon>Methanobacteriati</taxon>
        <taxon>Methanobacteriota</taxon>
        <taxon>Stenosarchaea group</taxon>
        <taxon>Methanomicrobia</taxon>
        <taxon>Methanocellales</taxon>
        <taxon>Methanocellaceae</taxon>
        <taxon>Methanooceanicella</taxon>
    </lineage>
</organism>
<feature type="transmembrane region" description="Helical" evidence="1">
    <location>
        <begin position="89"/>
        <end position="109"/>
    </location>
</feature>
<feature type="transmembrane region" description="Helical" evidence="1">
    <location>
        <begin position="412"/>
        <end position="428"/>
    </location>
</feature>
<dbReference type="PANTHER" id="PTHR43849:SF2">
    <property type="entry name" value="BLL3936 PROTEIN"/>
    <property type="match status" value="1"/>
</dbReference>
<keyword evidence="1" id="KW-0472">Membrane</keyword>
<keyword evidence="1" id="KW-1133">Transmembrane helix</keyword>
<evidence type="ECO:0000256" key="1">
    <source>
        <dbReference type="SAM" id="Phobius"/>
    </source>
</evidence>
<feature type="domain" description="TRAP C4-dicarboxylate transport system permease DctM subunit" evidence="2">
    <location>
        <begin position="132"/>
        <end position="635"/>
    </location>
</feature>
<feature type="transmembrane region" description="Helical" evidence="1">
    <location>
        <begin position="616"/>
        <end position="636"/>
    </location>
</feature>
<reference evidence="3 4" key="1">
    <citation type="submission" date="2017-11" db="EMBL/GenBank/DDBJ databases">
        <title>Isolation and Characterization of Family Methanocellaceae Species from Potential Methane Hydrate Area Offshore Southwestern Taiwan.</title>
        <authorList>
            <person name="Zhang W.-L."/>
            <person name="Chen W.-C."/>
            <person name="Lai M.-C."/>
            <person name="Chen S.-C."/>
        </authorList>
    </citation>
    <scope>NUCLEOTIDE SEQUENCE [LARGE SCALE GENOMIC DNA]</scope>
    <source>
        <strain evidence="3 4">CWC-04</strain>
    </source>
</reference>
<feature type="transmembrane region" description="Helical" evidence="1">
    <location>
        <begin position="194"/>
        <end position="213"/>
    </location>
</feature>
<feature type="transmembrane region" description="Helical" evidence="1">
    <location>
        <begin position="567"/>
        <end position="595"/>
    </location>
</feature>
<dbReference type="Proteomes" id="UP001320159">
    <property type="component" value="Unassembled WGS sequence"/>
</dbReference>
<protein>
    <submittedName>
        <fullName evidence="3">C4-dicarboxylate ABC transporter permease</fullName>
    </submittedName>
</protein>
<dbReference type="NCBIfam" id="TIGR02123">
    <property type="entry name" value="TRAP_fused"/>
    <property type="match status" value="1"/>
</dbReference>
<dbReference type="RefSeq" id="WP_230739749.1">
    <property type="nucleotide sequence ID" value="NZ_PGCK01000001.1"/>
</dbReference>
<feature type="transmembrane region" description="Helical" evidence="1">
    <location>
        <begin position="293"/>
        <end position="311"/>
    </location>
</feature>
<evidence type="ECO:0000313" key="3">
    <source>
        <dbReference type="EMBL" id="MCD1293652.1"/>
    </source>
</evidence>
<feature type="transmembrane region" description="Helical" evidence="1">
    <location>
        <begin position="509"/>
        <end position="535"/>
    </location>
</feature>
<dbReference type="AlphaFoldDB" id="A0AAP2W4V0"/>
<proteinExistence type="predicted"/>
<feature type="transmembrane region" description="Helical" evidence="1">
    <location>
        <begin position="317"/>
        <end position="337"/>
    </location>
</feature>
<evidence type="ECO:0000313" key="4">
    <source>
        <dbReference type="Proteomes" id="UP001320159"/>
    </source>
</evidence>
<feature type="transmembrane region" description="Helical" evidence="1">
    <location>
        <begin position="145"/>
        <end position="162"/>
    </location>
</feature>
<name>A0AAP2W4V0_9EURY</name>
<dbReference type="PANTHER" id="PTHR43849">
    <property type="entry name" value="BLL3936 PROTEIN"/>
    <property type="match status" value="1"/>
</dbReference>
<keyword evidence="1" id="KW-0812">Transmembrane</keyword>
<gene>
    <name evidence="3" type="ORF">CUJ83_01415</name>
</gene>
<keyword evidence="4" id="KW-1185">Reference proteome</keyword>
<feature type="transmembrane region" description="Helical" evidence="1">
    <location>
        <begin position="440"/>
        <end position="458"/>
    </location>
</feature>
<dbReference type="InterPro" id="IPR011853">
    <property type="entry name" value="TRAP_DctM-Dct_fused"/>
</dbReference>
<feature type="transmembrane region" description="Helical" evidence="1">
    <location>
        <begin position="479"/>
        <end position="503"/>
    </location>
</feature>
<feature type="transmembrane region" description="Helical" evidence="1">
    <location>
        <begin position="59"/>
        <end position="77"/>
    </location>
</feature>
<dbReference type="Pfam" id="PF06808">
    <property type="entry name" value="DctM"/>
    <property type="match status" value="1"/>
</dbReference>
<feature type="transmembrane region" description="Helical" evidence="1">
    <location>
        <begin position="679"/>
        <end position="709"/>
    </location>
</feature>
<feature type="transmembrane region" description="Helical" evidence="1">
    <location>
        <begin position="383"/>
        <end position="400"/>
    </location>
</feature>
<evidence type="ECO:0000259" key="2">
    <source>
        <dbReference type="Pfam" id="PF06808"/>
    </source>
</evidence>
<dbReference type="InterPro" id="IPR010656">
    <property type="entry name" value="DctM"/>
</dbReference>
<comment type="caution">
    <text evidence="3">The sequence shown here is derived from an EMBL/GenBank/DDBJ whole genome shotgun (WGS) entry which is preliminary data.</text>
</comment>
<feature type="transmembrane region" description="Helical" evidence="1">
    <location>
        <begin position="542"/>
        <end position="561"/>
    </location>
</feature>
<feature type="transmembrane region" description="Helical" evidence="1">
    <location>
        <begin position="648"/>
        <end position="670"/>
    </location>
</feature>